<dbReference type="PANTHER" id="PTHR30290">
    <property type="entry name" value="PERIPLASMIC BINDING COMPONENT OF ABC TRANSPORTER"/>
    <property type="match status" value="1"/>
</dbReference>
<gene>
    <name evidence="3" type="ORF">S01H1_30320</name>
</gene>
<sequence>WTVFLQMLVHNQIVPKDYLTEVGDEEFAEHPVGAGPFRFVEGRLDEQIVLERFDEYYGGADDVPPVGPPFLERVIFRMLPDASARLAALEAGTVHIIQGVPEYAVPQCGSNPGVMVKMTIGTRPKFIDLNVTKPPFDDVRVRQALNYAVDVDTIVAEVAGGLGIILPGPLSPANLYADPDLAPYGYNPGKAEALLAEAGYGPEDISFVIDAYGLYVGVAEVVAAQLREFGMNVTVDAWEYQEVKPLLLDCERQAFLRDWGDSAFDPVGYIEAKWQS</sequence>
<dbReference type="GO" id="GO:1904680">
    <property type="term" value="F:peptide transmembrane transporter activity"/>
    <property type="evidence" value="ECO:0007669"/>
    <property type="project" value="TreeGrafter"/>
</dbReference>
<comment type="caution">
    <text evidence="3">The sequence shown here is derived from an EMBL/GenBank/DDBJ whole genome shotgun (WGS) entry which is preliminary data.</text>
</comment>
<dbReference type="SUPFAM" id="SSF53850">
    <property type="entry name" value="Periplasmic binding protein-like II"/>
    <property type="match status" value="1"/>
</dbReference>
<dbReference type="InterPro" id="IPR039424">
    <property type="entry name" value="SBP_5"/>
</dbReference>
<dbReference type="Gene3D" id="3.40.190.10">
    <property type="entry name" value="Periplasmic binding protein-like II"/>
    <property type="match status" value="1"/>
</dbReference>
<evidence type="ECO:0000256" key="1">
    <source>
        <dbReference type="ARBA" id="ARBA00022729"/>
    </source>
</evidence>
<feature type="domain" description="Solute-binding protein family 5" evidence="2">
    <location>
        <begin position="20"/>
        <end position="272"/>
    </location>
</feature>
<accession>X0TU66</accession>
<dbReference type="EMBL" id="BARS01018649">
    <property type="protein sequence ID" value="GAF96769.1"/>
    <property type="molecule type" value="Genomic_DNA"/>
</dbReference>
<dbReference type="PANTHER" id="PTHR30290:SF38">
    <property type="entry name" value="D,D-DIPEPTIDE-BINDING PERIPLASMIC PROTEIN DDPA-RELATED"/>
    <property type="match status" value="1"/>
</dbReference>
<dbReference type="InterPro" id="IPR000914">
    <property type="entry name" value="SBP_5_dom"/>
</dbReference>
<evidence type="ECO:0000313" key="3">
    <source>
        <dbReference type="EMBL" id="GAF96769.1"/>
    </source>
</evidence>
<dbReference type="GO" id="GO:0015833">
    <property type="term" value="P:peptide transport"/>
    <property type="evidence" value="ECO:0007669"/>
    <property type="project" value="TreeGrafter"/>
</dbReference>
<dbReference type="Pfam" id="PF00496">
    <property type="entry name" value="SBP_bac_5"/>
    <property type="match status" value="1"/>
</dbReference>
<feature type="non-terminal residue" evidence="3">
    <location>
        <position position="276"/>
    </location>
</feature>
<evidence type="ECO:0000259" key="2">
    <source>
        <dbReference type="Pfam" id="PF00496"/>
    </source>
</evidence>
<protein>
    <recommendedName>
        <fullName evidence="2">Solute-binding protein family 5 domain-containing protein</fullName>
    </recommendedName>
</protein>
<proteinExistence type="predicted"/>
<dbReference type="Gene3D" id="3.10.105.10">
    <property type="entry name" value="Dipeptide-binding Protein, Domain 3"/>
    <property type="match status" value="1"/>
</dbReference>
<dbReference type="CDD" id="cd00995">
    <property type="entry name" value="PBP2_NikA_DppA_OppA_like"/>
    <property type="match status" value="1"/>
</dbReference>
<feature type="non-terminal residue" evidence="3">
    <location>
        <position position="1"/>
    </location>
</feature>
<name>X0TU66_9ZZZZ</name>
<reference evidence="3" key="1">
    <citation type="journal article" date="2014" name="Front. Microbiol.">
        <title>High frequency of phylogenetically diverse reductive dehalogenase-homologous genes in deep subseafloor sedimentary metagenomes.</title>
        <authorList>
            <person name="Kawai M."/>
            <person name="Futagami T."/>
            <person name="Toyoda A."/>
            <person name="Takaki Y."/>
            <person name="Nishi S."/>
            <person name="Hori S."/>
            <person name="Arai W."/>
            <person name="Tsubouchi T."/>
            <person name="Morono Y."/>
            <person name="Uchiyama I."/>
            <person name="Ito T."/>
            <person name="Fujiyama A."/>
            <person name="Inagaki F."/>
            <person name="Takami H."/>
        </authorList>
    </citation>
    <scope>NUCLEOTIDE SEQUENCE</scope>
    <source>
        <strain evidence="3">Expedition CK06-06</strain>
    </source>
</reference>
<keyword evidence="1" id="KW-0732">Signal</keyword>
<dbReference type="Gene3D" id="3.90.76.10">
    <property type="entry name" value="Dipeptide-binding Protein, Domain 1"/>
    <property type="match status" value="1"/>
</dbReference>
<dbReference type="AlphaFoldDB" id="X0TU66"/>
<organism evidence="3">
    <name type="scientific">marine sediment metagenome</name>
    <dbReference type="NCBI Taxonomy" id="412755"/>
    <lineage>
        <taxon>unclassified sequences</taxon>
        <taxon>metagenomes</taxon>
        <taxon>ecological metagenomes</taxon>
    </lineage>
</organism>